<dbReference type="PANTHER" id="PTHR12770">
    <property type="entry name" value="RUS1 FAMILY PROTEIN C16ORF58"/>
    <property type="match status" value="1"/>
</dbReference>
<evidence type="ECO:0000313" key="5">
    <source>
        <dbReference type="EMBL" id="CAD8819955.1"/>
    </source>
</evidence>
<evidence type="ECO:0000259" key="4">
    <source>
        <dbReference type="Pfam" id="PF24160"/>
    </source>
</evidence>
<dbReference type="InterPro" id="IPR006968">
    <property type="entry name" value="RUS_fam"/>
</dbReference>
<feature type="region of interest" description="Disordered" evidence="2">
    <location>
        <begin position="61"/>
        <end position="84"/>
    </location>
</feature>
<feature type="compositionally biased region" description="Low complexity" evidence="2">
    <location>
        <begin position="65"/>
        <end position="78"/>
    </location>
</feature>
<comment type="similarity">
    <text evidence="1">Belongs to the RUS1 family.</text>
</comment>
<sequence length="557" mass="61828">MSSVLCFCPSTFSTTAIQSPIATSLVTFKSPYSLSSSISRQIHRNIRSNLTFYSVSNNSFLPPGNNNNNNNNNNSNNNNHHHGDGDFHEVPLLVSAAAIFEVHGASRSEYSEVEGSDNMSKLTSRRDQSNKQNRIVEELLLFFLPEGFPASVGDSYLQYSFWRGCQNLISAMTAVLSTHALLKAVGFRGAGIAAATNWVLKDGIGQIGKLITARMGYQYDADPKFWRLFSDILFDAGLSMEILTPLVPQYFLVFAALGNFIKSVSVTIGQASRNSVLTTFVRRENLGEISAKNDAQNVVTNLTGTALGIATAAALPNKPSAHLTAFLMLTAVYSVFNWACMKAVELQTLNRQRLSLALDEFVRKQSVPPPSVLNKREVIVPFRRKHLDEPAVSLGVDLDTLSCGSMSKLQSLCARFKSERYMLNIDTKHKYAILITLNEQYQQMDLLQAMLHVAYIRRELSELVVSGAGSTKETKTGKKDDIDCKKVDSWTPQYRRVCAPTPSRIKSVVSDAQIDHLIQKGLAFSKKNVRKVLSQLDQQQYHTKTLLLAPDRVRASW</sequence>
<evidence type="ECO:0000259" key="3">
    <source>
        <dbReference type="Pfam" id="PF04884"/>
    </source>
</evidence>
<accession>A0A7S1ES09</accession>
<dbReference type="PANTHER" id="PTHR12770:SF22">
    <property type="entry name" value="PROTEIN ROOT UVB SENSITIVE 1, CHLOROPLASTIC"/>
    <property type="match status" value="1"/>
</dbReference>
<dbReference type="AlphaFoldDB" id="A0A7S1ES09"/>
<reference evidence="5" key="1">
    <citation type="submission" date="2021-01" db="EMBL/GenBank/DDBJ databases">
        <authorList>
            <person name="Corre E."/>
            <person name="Pelletier E."/>
            <person name="Niang G."/>
            <person name="Scheremetjew M."/>
            <person name="Finn R."/>
            <person name="Kale V."/>
            <person name="Holt S."/>
            <person name="Cochrane G."/>
            <person name="Meng A."/>
            <person name="Brown T."/>
            <person name="Cohen L."/>
        </authorList>
    </citation>
    <scope>NUCLEOTIDE SEQUENCE</scope>
    <source>
        <strain evidence="5">CCMP3278</strain>
    </source>
</reference>
<evidence type="ECO:0000256" key="1">
    <source>
        <dbReference type="ARBA" id="ARBA00007558"/>
    </source>
</evidence>
<dbReference type="EMBL" id="HBFP01006100">
    <property type="protein sequence ID" value="CAD8819955.1"/>
    <property type="molecule type" value="Transcribed_RNA"/>
</dbReference>
<gene>
    <name evidence="5" type="ORF">TOLI1172_LOCUS4344</name>
</gene>
<dbReference type="InterPro" id="IPR054549">
    <property type="entry name" value="UVB_sens_RUS_dom"/>
</dbReference>
<protein>
    <submittedName>
        <fullName evidence="5">Uncharacterized protein</fullName>
    </submittedName>
</protein>
<name>A0A7S1ES09_9RHOD</name>
<proteinExistence type="inferred from homology"/>
<evidence type="ECO:0000256" key="2">
    <source>
        <dbReference type="SAM" id="MobiDB-lite"/>
    </source>
</evidence>
<feature type="domain" description="Protein root UVB sensitive/RUS" evidence="3">
    <location>
        <begin position="130"/>
        <end position="364"/>
    </location>
</feature>
<organism evidence="5">
    <name type="scientific">Timspurckia oligopyrenoides</name>
    <dbReference type="NCBI Taxonomy" id="708627"/>
    <lineage>
        <taxon>Eukaryota</taxon>
        <taxon>Rhodophyta</taxon>
        <taxon>Bangiophyceae</taxon>
        <taxon>Porphyridiales</taxon>
        <taxon>Porphyridiaceae</taxon>
        <taxon>Timspurckia</taxon>
    </lineage>
</organism>
<dbReference type="Pfam" id="PF04884">
    <property type="entry name" value="UVB_sens_prot"/>
    <property type="match status" value="1"/>
</dbReference>
<feature type="domain" description="Root UVB sensitive protein C-terminal" evidence="4">
    <location>
        <begin position="367"/>
        <end position="474"/>
    </location>
</feature>
<dbReference type="Pfam" id="PF24160">
    <property type="entry name" value="UVB_sens_C"/>
    <property type="match status" value="1"/>
</dbReference>
<dbReference type="InterPro" id="IPR055412">
    <property type="entry name" value="UVB_sens_C"/>
</dbReference>